<accession>A0ACC2FUT3</accession>
<dbReference type="Proteomes" id="UP001157502">
    <property type="component" value="Chromosome 21"/>
</dbReference>
<name>A0ACC2FUT3_DALPE</name>
<protein>
    <submittedName>
        <fullName evidence="1">Uncharacterized protein</fullName>
    </submittedName>
</protein>
<reference evidence="1" key="1">
    <citation type="submission" date="2021-05" db="EMBL/GenBank/DDBJ databases">
        <authorList>
            <person name="Pan Q."/>
            <person name="Jouanno E."/>
            <person name="Zahm M."/>
            <person name="Klopp C."/>
            <person name="Cabau C."/>
            <person name="Louis A."/>
            <person name="Berthelot C."/>
            <person name="Parey E."/>
            <person name="Roest Crollius H."/>
            <person name="Montfort J."/>
            <person name="Robinson-Rechavi M."/>
            <person name="Bouchez O."/>
            <person name="Lampietro C."/>
            <person name="Lopez Roques C."/>
            <person name="Donnadieu C."/>
            <person name="Postlethwait J."/>
            <person name="Bobe J."/>
            <person name="Dillon D."/>
            <person name="Chandos A."/>
            <person name="von Hippel F."/>
            <person name="Guiguen Y."/>
        </authorList>
    </citation>
    <scope>NUCLEOTIDE SEQUENCE</scope>
    <source>
        <strain evidence="1">YG-Jan2019</strain>
    </source>
</reference>
<evidence type="ECO:0000313" key="2">
    <source>
        <dbReference type="Proteomes" id="UP001157502"/>
    </source>
</evidence>
<evidence type="ECO:0000313" key="1">
    <source>
        <dbReference type="EMBL" id="KAJ7995149.1"/>
    </source>
</evidence>
<proteinExistence type="predicted"/>
<gene>
    <name evidence="1" type="ORF">DPEC_G00241570</name>
</gene>
<keyword evidence="2" id="KW-1185">Reference proteome</keyword>
<dbReference type="EMBL" id="CM055748">
    <property type="protein sequence ID" value="KAJ7995149.1"/>
    <property type="molecule type" value="Genomic_DNA"/>
</dbReference>
<comment type="caution">
    <text evidence="1">The sequence shown here is derived from an EMBL/GenBank/DDBJ whole genome shotgun (WGS) entry which is preliminary data.</text>
</comment>
<organism evidence="1 2">
    <name type="scientific">Dallia pectoralis</name>
    <name type="common">Alaska blackfish</name>
    <dbReference type="NCBI Taxonomy" id="75939"/>
    <lineage>
        <taxon>Eukaryota</taxon>
        <taxon>Metazoa</taxon>
        <taxon>Chordata</taxon>
        <taxon>Craniata</taxon>
        <taxon>Vertebrata</taxon>
        <taxon>Euteleostomi</taxon>
        <taxon>Actinopterygii</taxon>
        <taxon>Neopterygii</taxon>
        <taxon>Teleostei</taxon>
        <taxon>Protacanthopterygii</taxon>
        <taxon>Esociformes</taxon>
        <taxon>Umbridae</taxon>
        <taxon>Dallia</taxon>
    </lineage>
</organism>
<sequence>MRILYKSKRTEDNGRMKIHIFEGEQNIRSKRSRGLMPEEPVGISEGTHPLTGDFRASLDERHDSGTGSKCLSYDGDKRYMGVKVKMPVREILRNIRIAKGMDPKEIQGNFGKTSIGDKKRVNTRGDRRCNKRKHPTPSLEELAIILEVLNEDLKDSESYSQYNMTDVSKYSPESSWNSFEPFQHSYPTVLVQENVIPQQALNNCMSQLNLFRQDTPVPPLNSQVEYVTDESDGSMPSPYSSSDGDYQMPSTPGYFSTRPQSSSYELDQDGGCDYSPESQERFRPGCLPHWSQDWNSTEHFWNRVQSDESLLMGVSDPEFLATDNDGRT</sequence>